<sequence length="374" mass="43336">MENQIHHARQYTFHSLKLAKKQQITKNTFTLAFEIPADLRKNFQFEAGQYVGLKYYHQGELYIKDFSMTNAPHEEGIVLGIKINSEESSVRELFEQYSEGDFIEVSEPKGRFTIVSKPHEFRTIVGFAAGIGITPLLSHFKHILHTEPRTRLFLFYGNKDRESVAFKDVLDDLQKQHSERLEIHYFYSREKIGDPLSEGRLDEKKLHLIINQILHLDDTDEESTVWDAVDEVLICGKGPMIKSIANACHQHGILKNNIHFELFEEYNEDIYPVEVKFPLVENIRVSFRYNGEQYETVLENNKNKLLQSLSILKFPVPFSCKSGICGSCECRLQEGKVELLENEYLTENEEQKGNILACMSYALTDTIRLDFDNV</sequence>
<dbReference type="PROSITE" id="PS00197">
    <property type="entry name" value="2FE2S_FER_1"/>
    <property type="match status" value="1"/>
</dbReference>
<gene>
    <name evidence="11" type="ORF">DQ356_08350</name>
</gene>
<dbReference type="InterPro" id="IPR036010">
    <property type="entry name" value="2Fe-2S_ferredoxin-like_sf"/>
</dbReference>
<dbReference type="RefSeq" id="WP_114304022.1">
    <property type="nucleotide sequence ID" value="NZ_QPIE01000005.1"/>
</dbReference>
<keyword evidence="3" id="KW-0001">2Fe-2S</keyword>
<dbReference type="InterPro" id="IPR001041">
    <property type="entry name" value="2Fe-2S_ferredoxin-type"/>
</dbReference>
<dbReference type="Gene3D" id="2.40.30.10">
    <property type="entry name" value="Translation factors"/>
    <property type="match status" value="1"/>
</dbReference>
<dbReference type="AlphaFoldDB" id="A0A368MY06"/>
<dbReference type="Gene3D" id="3.10.20.30">
    <property type="match status" value="1"/>
</dbReference>
<keyword evidence="7" id="KW-0408">Iron</keyword>
<proteinExistence type="predicted"/>
<evidence type="ECO:0000313" key="12">
    <source>
        <dbReference type="Proteomes" id="UP000252172"/>
    </source>
</evidence>
<evidence type="ECO:0000256" key="7">
    <source>
        <dbReference type="ARBA" id="ARBA00023004"/>
    </source>
</evidence>
<dbReference type="InterPro" id="IPR050415">
    <property type="entry name" value="MRET"/>
</dbReference>
<dbReference type="CDD" id="cd00207">
    <property type="entry name" value="fer2"/>
    <property type="match status" value="1"/>
</dbReference>
<evidence type="ECO:0000256" key="5">
    <source>
        <dbReference type="ARBA" id="ARBA00022827"/>
    </source>
</evidence>
<dbReference type="SUPFAM" id="SSF52343">
    <property type="entry name" value="Ferredoxin reductase-like, C-terminal NADP-linked domain"/>
    <property type="match status" value="1"/>
</dbReference>
<dbReference type="SUPFAM" id="SSF54292">
    <property type="entry name" value="2Fe-2S ferredoxin-like"/>
    <property type="match status" value="1"/>
</dbReference>
<dbReference type="Gene3D" id="3.40.50.80">
    <property type="entry name" value="Nucleotide-binding domain of ferredoxin-NADP reductase (FNR) module"/>
    <property type="match status" value="1"/>
</dbReference>
<keyword evidence="8" id="KW-0411">Iron-sulfur</keyword>
<dbReference type="InterPro" id="IPR006058">
    <property type="entry name" value="2Fe2S_fd_BS"/>
</dbReference>
<keyword evidence="4" id="KW-0479">Metal-binding</keyword>
<dbReference type="EMBL" id="QPIE01000005">
    <property type="protein sequence ID" value="RCU42810.1"/>
    <property type="molecule type" value="Genomic_DNA"/>
</dbReference>
<feature type="domain" description="2Fe-2S ferredoxin-type" evidence="9">
    <location>
        <begin position="283"/>
        <end position="374"/>
    </location>
</feature>
<dbReference type="PANTHER" id="PTHR47354">
    <property type="entry name" value="NADH OXIDOREDUCTASE HCR"/>
    <property type="match status" value="1"/>
</dbReference>
<keyword evidence="2" id="KW-0285">Flavoprotein</keyword>
<comment type="caution">
    <text evidence="11">The sequence shown here is derived from an EMBL/GenBank/DDBJ whole genome shotgun (WGS) entry which is preliminary data.</text>
</comment>
<evidence type="ECO:0000256" key="1">
    <source>
        <dbReference type="ARBA" id="ARBA00001974"/>
    </source>
</evidence>
<dbReference type="InterPro" id="IPR017927">
    <property type="entry name" value="FAD-bd_FR_type"/>
</dbReference>
<name>A0A368MY06_9FLAO</name>
<dbReference type="Proteomes" id="UP000252172">
    <property type="component" value="Unassembled WGS sequence"/>
</dbReference>
<dbReference type="Pfam" id="PF00111">
    <property type="entry name" value="Fer2"/>
    <property type="match status" value="1"/>
</dbReference>
<evidence type="ECO:0000256" key="6">
    <source>
        <dbReference type="ARBA" id="ARBA00023002"/>
    </source>
</evidence>
<dbReference type="InterPro" id="IPR001433">
    <property type="entry name" value="OxRdtase_FAD/NAD-bd"/>
</dbReference>
<dbReference type="GO" id="GO:0051537">
    <property type="term" value="F:2 iron, 2 sulfur cluster binding"/>
    <property type="evidence" value="ECO:0007669"/>
    <property type="project" value="UniProtKB-KW"/>
</dbReference>
<evidence type="ECO:0000256" key="3">
    <source>
        <dbReference type="ARBA" id="ARBA00022714"/>
    </source>
</evidence>
<feature type="domain" description="FAD-binding FR-type" evidence="10">
    <location>
        <begin position="11"/>
        <end position="115"/>
    </location>
</feature>
<evidence type="ECO:0008006" key="13">
    <source>
        <dbReference type="Google" id="ProtNLM"/>
    </source>
</evidence>
<evidence type="ECO:0000259" key="10">
    <source>
        <dbReference type="PROSITE" id="PS51384"/>
    </source>
</evidence>
<dbReference type="InterPro" id="IPR008333">
    <property type="entry name" value="Cbr1-like_FAD-bd_dom"/>
</dbReference>
<keyword evidence="6" id="KW-0560">Oxidoreductase</keyword>
<evidence type="ECO:0000256" key="2">
    <source>
        <dbReference type="ARBA" id="ARBA00022630"/>
    </source>
</evidence>
<dbReference type="SUPFAM" id="SSF63380">
    <property type="entry name" value="Riboflavin synthase domain-like"/>
    <property type="match status" value="1"/>
</dbReference>
<dbReference type="GO" id="GO:0016491">
    <property type="term" value="F:oxidoreductase activity"/>
    <property type="evidence" value="ECO:0007669"/>
    <property type="project" value="UniProtKB-KW"/>
</dbReference>
<evidence type="ECO:0000313" key="11">
    <source>
        <dbReference type="EMBL" id="RCU42810.1"/>
    </source>
</evidence>
<protein>
    <recommendedName>
        <fullName evidence="13">Ferredoxin--NADP reductase</fullName>
    </recommendedName>
</protein>
<dbReference type="OrthoDB" id="9789468at2"/>
<dbReference type="Pfam" id="PF00175">
    <property type="entry name" value="NAD_binding_1"/>
    <property type="match status" value="1"/>
</dbReference>
<dbReference type="PROSITE" id="PS51085">
    <property type="entry name" value="2FE2S_FER_2"/>
    <property type="match status" value="1"/>
</dbReference>
<dbReference type="PROSITE" id="PS51384">
    <property type="entry name" value="FAD_FR"/>
    <property type="match status" value="1"/>
</dbReference>
<dbReference type="InterPro" id="IPR012675">
    <property type="entry name" value="Beta-grasp_dom_sf"/>
</dbReference>
<comment type="cofactor">
    <cofactor evidence="1">
        <name>FAD</name>
        <dbReference type="ChEBI" id="CHEBI:57692"/>
    </cofactor>
</comment>
<evidence type="ECO:0000256" key="4">
    <source>
        <dbReference type="ARBA" id="ARBA00022723"/>
    </source>
</evidence>
<accession>A0A368MY06</accession>
<reference evidence="11 12" key="1">
    <citation type="submission" date="2018-07" db="EMBL/GenBank/DDBJ databases">
        <title>Chryseobacterium lacus sp. nov., isolated from lake water.</title>
        <authorList>
            <person name="Li C.-M."/>
        </authorList>
    </citation>
    <scope>NUCLEOTIDE SEQUENCE [LARGE SCALE GENOMIC DNA]</scope>
    <source>
        <strain evidence="11 12">YLOS41</strain>
    </source>
</reference>
<dbReference type="InterPro" id="IPR017938">
    <property type="entry name" value="Riboflavin_synthase-like_b-brl"/>
</dbReference>
<keyword evidence="5" id="KW-0274">FAD</keyword>
<evidence type="ECO:0000259" key="9">
    <source>
        <dbReference type="PROSITE" id="PS51085"/>
    </source>
</evidence>
<dbReference type="Pfam" id="PF00970">
    <property type="entry name" value="FAD_binding_6"/>
    <property type="match status" value="1"/>
</dbReference>
<dbReference type="GO" id="GO:0050660">
    <property type="term" value="F:flavin adenine dinucleotide binding"/>
    <property type="evidence" value="ECO:0007669"/>
    <property type="project" value="TreeGrafter"/>
</dbReference>
<dbReference type="GO" id="GO:0046872">
    <property type="term" value="F:metal ion binding"/>
    <property type="evidence" value="ECO:0007669"/>
    <property type="project" value="UniProtKB-KW"/>
</dbReference>
<dbReference type="PANTHER" id="PTHR47354:SF8">
    <property type="entry name" value="1,2-PHENYLACETYL-COA EPOXIDASE, SUBUNIT E"/>
    <property type="match status" value="1"/>
</dbReference>
<organism evidence="11 12">
    <name type="scientific">Chryseobacterium lacus</name>
    <dbReference type="NCBI Taxonomy" id="2058346"/>
    <lineage>
        <taxon>Bacteria</taxon>
        <taxon>Pseudomonadati</taxon>
        <taxon>Bacteroidota</taxon>
        <taxon>Flavobacteriia</taxon>
        <taxon>Flavobacteriales</taxon>
        <taxon>Weeksellaceae</taxon>
        <taxon>Chryseobacterium group</taxon>
        <taxon>Chryseobacterium</taxon>
    </lineage>
</organism>
<evidence type="ECO:0000256" key="8">
    <source>
        <dbReference type="ARBA" id="ARBA00023014"/>
    </source>
</evidence>
<keyword evidence="12" id="KW-1185">Reference proteome</keyword>
<dbReference type="InterPro" id="IPR039261">
    <property type="entry name" value="FNR_nucleotide-bd"/>
</dbReference>